<gene>
    <name evidence="3" type="primary">LOC106750683</name>
</gene>
<accession>A0A6P3Y9J2</accession>
<dbReference type="KEGG" id="dqu:106750683"/>
<feature type="signal peptide" evidence="1">
    <location>
        <begin position="1"/>
        <end position="22"/>
    </location>
</feature>
<evidence type="ECO:0000256" key="1">
    <source>
        <dbReference type="SAM" id="SignalP"/>
    </source>
</evidence>
<reference evidence="3" key="1">
    <citation type="submission" date="2025-08" db="UniProtKB">
        <authorList>
            <consortium name="RefSeq"/>
        </authorList>
    </citation>
    <scope>IDENTIFICATION</scope>
</reference>
<proteinExistence type="predicted"/>
<protein>
    <submittedName>
        <fullName evidence="3">Uncharacterized protein LOC106750683</fullName>
    </submittedName>
</protein>
<dbReference type="OrthoDB" id="7539645at2759"/>
<evidence type="ECO:0000313" key="2">
    <source>
        <dbReference type="Proteomes" id="UP000515204"/>
    </source>
</evidence>
<dbReference type="Proteomes" id="UP000515204">
    <property type="component" value="Unplaced"/>
</dbReference>
<organism evidence="2 3">
    <name type="scientific">Dinoponera quadriceps</name>
    <name type="common">South American ant</name>
    <dbReference type="NCBI Taxonomy" id="609295"/>
    <lineage>
        <taxon>Eukaryota</taxon>
        <taxon>Metazoa</taxon>
        <taxon>Ecdysozoa</taxon>
        <taxon>Arthropoda</taxon>
        <taxon>Hexapoda</taxon>
        <taxon>Insecta</taxon>
        <taxon>Pterygota</taxon>
        <taxon>Neoptera</taxon>
        <taxon>Endopterygota</taxon>
        <taxon>Hymenoptera</taxon>
        <taxon>Apocrita</taxon>
        <taxon>Aculeata</taxon>
        <taxon>Formicoidea</taxon>
        <taxon>Formicidae</taxon>
        <taxon>Ponerinae</taxon>
        <taxon>Ponerini</taxon>
        <taxon>Dinoponera</taxon>
    </lineage>
</organism>
<feature type="chain" id="PRO_5028236897" evidence="1">
    <location>
        <begin position="23"/>
        <end position="604"/>
    </location>
</feature>
<name>A0A6P3Y9J2_DINQU</name>
<dbReference type="AlphaFoldDB" id="A0A6P3Y9J2"/>
<dbReference type="GeneID" id="106750683"/>
<sequence length="604" mass="68780">MQLHRRILIYTLGFLLITTIESYDDATGYSSPLERKLTLKLKTAARLKHNFGKVLHELPVLNYEFYHSVKTIGNYLGNGGSLIECLEILPSVMYASIKEQMGIILGSMENNLPKYLIPTISLLKRSFLEGVLDANEIYRPNWGPLKSDLLEKIPLKELQEAVAPLNYREPIKGFKGPWPKLIGETASLINDKIIPSRRELIAYILLNLRIPDATAEIRESVAHLVEYLQQDSERELFDFKTFSDPYELVANTISSLPLRNETLIAANILLPFLKKPAVCQRISELDHYFRNNVFNYTLLLSRERIISKTRAGSALMFVLEQNSAEVQDIVKQFSPFEHVAWKNLLLAFISQLRRHRSHLSKVSDVVDNIYGELVLRNVRKRWRLLRNQVIAKTVFSAVGSRESSARIQRLLADVGLNKDIRPTNWRKALTFASDDDIGGPINATLKTLKALLASRILSSDILKANVAELVDVYDNRLERSKCGGRLESYLTNLTHTGMRIDESVKIASIDVKDLLQALRDLDIYTDEYKSLQSFLSRDDLEMKIGKVNVNAYPTRGRLLYQLLQMLEHAINVDNDLRYLAKQFIDNVAYDGYGAGILSLRSTLV</sequence>
<evidence type="ECO:0000313" key="3">
    <source>
        <dbReference type="RefSeq" id="XP_014486672.1"/>
    </source>
</evidence>
<keyword evidence="1" id="KW-0732">Signal</keyword>
<dbReference type="RefSeq" id="XP_014486672.1">
    <property type="nucleotide sequence ID" value="XM_014631186.1"/>
</dbReference>
<keyword evidence="2" id="KW-1185">Reference proteome</keyword>